<accession>A0A8B2NXU1</accession>
<dbReference type="InterPro" id="IPR005119">
    <property type="entry name" value="LysR_subst-bd"/>
</dbReference>
<dbReference type="Pfam" id="PF03466">
    <property type="entry name" value="LysR_substrate"/>
    <property type="match status" value="1"/>
</dbReference>
<dbReference type="Proteomes" id="UP000249590">
    <property type="component" value="Unassembled WGS sequence"/>
</dbReference>
<comment type="similarity">
    <text evidence="1">Belongs to the LysR transcriptional regulatory family.</text>
</comment>
<dbReference type="Gene3D" id="3.40.190.10">
    <property type="entry name" value="Periplasmic binding protein-like II"/>
    <property type="match status" value="2"/>
</dbReference>
<dbReference type="InterPro" id="IPR036388">
    <property type="entry name" value="WH-like_DNA-bd_sf"/>
</dbReference>
<dbReference type="GO" id="GO:0006351">
    <property type="term" value="P:DNA-templated transcription"/>
    <property type="evidence" value="ECO:0007669"/>
    <property type="project" value="TreeGrafter"/>
</dbReference>
<evidence type="ECO:0000256" key="4">
    <source>
        <dbReference type="ARBA" id="ARBA00023163"/>
    </source>
</evidence>
<dbReference type="PROSITE" id="PS50931">
    <property type="entry name" value="HTH_LYSR"/>
    <property type="match status" value="1"/>
</dbReference>
<dbReference type="InterPro" id="IPR000847">
    <property type="entry name" value="LysR_HTH_N"/>
</dbReference>
<proteinExistence type="inferred from homology"/>
<protein>
    <submittedName>
        <fullName evidence="6">LysR family transcriptional regulator</fullName>
    </submittedName>
</protein>
<dbReference type="AlphaFoldDB" id="A0A8B2NXU1"/>
<keyword evidence="3" id="KW-0238">DNA-binding</keyword>
<dbReference type="GO" id="GO:0043565">
    <property type="term" value="F:sequence-specific DNA binding"/>
    <property type="evidence" value="ECO:0007669"/>
    <property type="project" value="TreeGrafter"/>
</dbReference>
<dbReference type="GO" id="GO:0003700">
    <property type="term" value="F:DNA-binding transcription factor activity"/>
    <property type="evidence" value="ECO:0007669"/>
    <property type="project" value="InterPro"/>
</dbReference>
<evidence type="ECO:0000313" key="6">
    <source>
        <dbReference type="EMBL" id="RAI03661.1"/>
    </source>
</evidence>
<dbReference type="Pfam" id="PF00126">
    <property type="entry name" value="HTH_1"/>
    <property type="match status" value="1"/>
</dbReference>
<feature type="domain" description="HTH lysR-type" evidence="5">
    <location>
        <begin position="7"/>
        <end position="64"/>
    </location>
</feature>
<name>A0A8B2NXU1_9HYPH</name>
<evidence type="ECO:0000256" key="3">
    <source>
        <dbReference type="ARBA" id="ARBA00023125"/>
    </source>
</evidence>
<dbReference type="SUPFAM" id="SSF46785">
    <property type="entry name" value="Winged helix' DNA-binding domain"/>
    <property type="match status" value="1"/>
</dbReference>
<dbReference type="SUPFAM" id="SSF53850">
    <property type="entry name" value="Periplasmic binding protein-like II"/>
    <property type="match status" value="1"/>
</dbReference>
<comment type="caution">
    <text evidence="6">The sequence shown here is derived from an EMBL/GenBank/DDBJ whole genome shotgun (WGS) entry which is preliminary data.</text>
</comment>
<gene>
    <name evidence="6" type="ORF">DLJ53_04030</name>
</gene>
<dbReference type="Gene3D" id="1.10.10.10">
    <property type="entry name" value="Winged helix-like DNA-binding domain superfamily/Winged helix DNA-binding domain"/>
    <property type="match status" value="1"/>
</dbReference>
<dbReference type="PANTHER" id="PTHR30537:SF74">
    <property type="entry name" value="HTH-TYPE TRANSCRIPTIONAL REGULATOR TRPI"/>
    <property type="match status" value="1"/>
</dbReference>
<reference evidence="6 7" key="1">
    <citation type="submission" date="2018-05" db="EMBL/GenBank/DDBJ databases">
        <title>Acuticoccus sediminis sp. nov., isolated from deep-sea sediment of Indian Ocean.</title>
        <authorList>
            <person name="Liu X."/>
            <person name="Lai Q."/>
            <person name="Du Y."/>
            <person name="Sun F."/>
            <person name="Zhang X."/>
            <person name="Wang S."/>
            <person name="Shao Z."/>
        </authorList>
    </citation>
    <scope>NUCLEOTIDE SEQUENCE [LARGE SCALE GENOMIC DNA]</scope>
    <source>
        <strain evidence="6 7">PTG4-2</strain>
    </source>
</reference>
<dbReference type="PANTHER" id="PTHR30537">
    <property type="entry name" value="HTH-TYPE TRANSCRIPTIONAL REGULATOR"/>
    <property type="match status" value="1"/>
</dbReference>
<dbReference type="InterPro" id="IPR036390">
    <property type="entry name" value="WH_DNA-bd_sf"/>
</dbReference>
<keyword evidence="2" id="KW-0805">Transcription regulation</keyword>
<keyword evidence="7" id="KW-1185">Reference proteome</keyword>
<evidence type="ECO:0000259" key="5">
    <source>
        <dbReference type="PROSITE" id="PS50931"/>
    </source>
</evidence>
<evidence type="ECO:0000256" key="1">
    <source>
        <dbReference type="ARBA" id="ARBA00009437"/>
    </source>
</evidence>
<sequence>MTKRRLPPIKSLIALESVVRTGSVSAAAEDLSVTHGAVSKQLAHLEQWIGMPMFRERRRGMIANAAGERLAAAVGGALEEIEDALDAILVAERQKVLTVVAPATFAMRWLIPHLPALEMDGGEAGIRVRPTHTTEDWDALEFDLVVRRGEPLAGRLAPRPLFVEALGLLVPPALADVADTRQLPFVDAATRTGELARWCQRAYGGPPVRPARVYPHFYVAMEAALAGLGAIVAPVELLGPQLAQGALIDPLPAVRVPGAAYTIGVAPDGPNRSAAEGLARTMVREWHKVPAAVPVTP</sequence>
<evidence type="ECO:0000313" key="7">
    <source>
        <dbReference type="Proteomes" id="UP000249590"/>
    </source>
</evidence>
<dbReference type="EMBL" id="QHHQ01000001">
    <property type="protein sequence ID" value="RAI03661.1"/>
    <property type="molecule type" value="Genomic_DNA"/>
</dbReference>
<organism evidence="6 7">
    <name type="scientific">Acuticoccus sediminis</name>
    <dbReference type="NCBI Taxonomy" id="2184697"/>
    <lineage>
        <taxon>Bacteria</taxon>
        <taxon>Pseudomonadati</taxon>
        <taxon>Pseudomonadota</taxon>
        <taxon>Alphaproteobacteria</taxon>
        <taxon>Hyphomicrobiales</taxon>
        <taxon>Amorphaceae</taxon>
        <taxon>Acuticoccus</taxon>
    </lineage>
</organism>
<dbReference type="RefSeq" id="WP_111342559.1">
    <property type="nucleotide sequence ID" value="NZ_JAIWKD010000001.1"/>
</dbReference>
<dbReference type="InterPro" id="IPR058163">
    <property type="entry name" value="LysR-type_TF_proteobact-type"/>
</dbReference>
<evidence type="ECO:0000256" key="2">
    <source>
        <dbReference type="ARBA" id="ARBA00023015"/>
    </source>
</evidence>
<keyword evidence="4" id="KW-0804">Transcription</keyword>